<evidence type="ECO:0000256" key="3">
    <source>
        <dbReference type="ARBA" id="ARBA00022692"/>
    </source>
</evidence>
<feature type="transmembrane region" description="Helical" evidence="10">
    <location>
        <begin position="395"/>
        <end position="412"/>
    </location>
</feature>
<feature type="domain" description="CopC" evidence="12">
    <location>
        <begin position="36"/>
        <end position="133"/>
    </location>
</feature>
<dbReference type="Pfam" id="PF04234">
    <property type="entry name" value="CopC"/>
    <property type="match status" value="1"/>
</dbReference>
<dbReference type="InterPro" id="IPR014755">
    <property type="entry name" value="Cu-Rt/internalin_Ig-like"/>
</dbReference>
<feature type="transmembrane region" description="Helical" evidence="10">
    <location>
        <begin position="194"/>
        <end position="216"/>
    </location>
</feature>
<dbReference type="PANTHER" id="PTHR34820">
    <property type="entry name" value="INNER MEMBRANE PROTEIN YEBZ"/>
    <property type="match status" value="1"/>
</dbReference>
<keyword evidence="2" id="KW-1003">Cell membrane</keyword>
<evidence type="ECO:0000256" key="4">
    <source>
        <dbReference type="ARBA" id="ARBA00022723"/>
    </source>
</evidence>
<proteinExistence type="predicted"/>
<dbReference type="PANTHER" id="PTHR34820:SF4">
    <property type="entry name" value="INNER MEMBRANE PROTEIN YEBZ"/>
    <property type="match status" value="1"/>
</dbReference>
<dbReference type="AlphaFoldDB" id="A0A5P0YRQ3"/>
<keyword evidence="5 11" id="KW-0732">Signal</keyword>
<feature type="transmembrane region" description="Helical" evidence="10">
    <location>
        <begin position="318"/>
        <end position="342"/>
    </location>
</feature>
<dbReference type="Proteomes" id="UP000525686">
    <property type="component" value="Unassembled WGS sequence"/>
</dbReference>
<evidence type="ECO:0000256" key="9">
    <source>
        <dbReference type="SAM" id="MobiDB-lite"/>
    </source>
</evidence>
<dbReference type="Proteomes" id="UP000320857">
    <property type="component" value="Unassembled WGS sequence"/>
</dbReference>
<feature type="chain" id="PRO_5044097666" evidence="11">
    <location>
        <begin position="29"/>
        <end position="636"/>
    </location>
</feature>
<organism evidence="16 17">
    <name type="scientific">Streptomyces alkaliterrae</name>
    <dbReference type="NCBI Taxonomy" id="2213162"/>
    <lineage>
        <taxon>Bacteria</taxon>
        <taxon>Bacillati</taxon>
        <taxon>Actinomycetota</taxon>
        <taxon>Actinomycetes</taxon>
        <taxon>Kitasatosporales</taxon>
        <taxon>Streptomycetaceae</taxon>
        <taxon>Streptomyces</taxon>
    </lineage>
</organism>
<gene>
    <name evidence="16" type="ORF">FNX44_009595</name>
    <name evidence="14" type="ORF">H3146_08445</name>
    <name evidence="15" type="ORF">H3147_14395</name>
</gene>
<evidence type="ECO:0000256" key="5">
    <source>
        <dbReference type="ARBA" id="ARBA00022729"/>
    </source>
</evidence>
<dbReference type="GO" id="GO:0042597">
    <property type="term" value="C:periplasmic space"/>
    <property type="evidence" value="ECO:0007669"/>
    <property type="project" value="InterPro"/>
</dbReference>
<feature type="region of interest" description="Disordered" evidence="9">
    <location>
        <begin position="507"/>
        <end position="554"/>
    </location>
</feature>
<evidence type="ECO:0000313" key="17">
    <source>
        <dbReference type="Proteomes" id="UP000320857"/>
    </source>
</evidence>
<keyword evidence="3 10" id="KW-0812">Transmembrane</keyword>
<protein>
    <submittedName>
        <fullName evidence="14">Copper resistance protein CopC</fullName>
    </submittedName>
</protein>
<evidence type="ECO:0000313" key="19">
    <source>
        <dbReference type="Proteomes" id="UP000525686"/>
    </source>
</evidence>
<dbReference type="InterPro" id="IPR014756">
    <property type="entry name" value="Ig_E-set"/>
</dbReference>
<dbReference type="EMBL" id="JABJWZ010000051">
    <property type="protein sequence ID" value="MBB1253401.1"/>
    <property type="molecule type" value="Genomic_DNA"/>
</dbReference>
<sequence>MPATAPRSALRPLLAAAALLLAVLGVLAGATPAAAHSSLTGSEPAQGSVAASAPTTVTLGFSEQVALDEDSIKVLAPDGERVDTGEIQDLCSPGRVRYGVPLRADLPDGTYTVAWRAVSADSHPISGAFTFSVGAPSETSVVLPERQVGAGPVAAAYDAARFAAYGGLVLLVGGAGFVLLCWRGAAGRRPVQRLVVAGWSTLAAATVVLLLLRYPFTTGGGLADAFDLGGLRSVLDTRTGTALLARLLLLGVAALFVGALFGPFSRRLAAGGERAERGGSTGLAGFTGLLLGGSLTAVGLAATWAAAEHASAGRQIAVAIPVAAAHLLAVALWLGGLAALLVALRSGAPVPGAAARRFSTVATLCVLTLVATGGYQAWRQVGGWSALTGTEYGRLLLGKLALLAVLLVAAWYSRRWSRRLGAPRAEERPEDVDQELTAPAVGAASGEPDPERRAQLARQAAAVASARRRRQRDADPERAGLRRTVLVETVIAVALLAVTTLLTGTEPARTEAASRDVGGPAVPDRPVSLSVPFDTGGPDGRGTARIDLDPGRVGPNTLHVRTDVDAEEVRVAFTLPSRDVGPLSVDPEPFGEGAEARRHWTAEDVRLPLPGEWRIAVTVRTSDVDQVTETTDVRIG</sequence>
<evidence type="ECO:0000313" key="16">
    <source>
        <dbReference type="EMBL" id="MQS02122.1"/>
    </source>
</evidence>
<dbReference type="Gene3D" id="2.60.40.1220">
    <property type="match status" value="1"/>
</dbReference>
<keyword evidence="4" id="KW-0479">Metal-binding</keyword>
<evidence type="ECO:0000256" key="7">
    <source>
        <dbReference type="ARBA" id="ARBA00023008"/>
    </source>
</evidence>
<feature type="transmembrane region" description="Helical" evidence="10">
    <location>
        <begin position="283"/>
        <end position="306"/>
    </location>
</feature>
<evidence type="ECO:0000313" key="18">
    <source>
        <dbReference type="Proteomes" id="UP000517765"/>
    </source>
</evidence>
<dbReference type="InterPro" id="IPR007348">
    <property type="entry name" value="CopC_dom"/>
</dbReference>
<evidence type="ECO:0000256" key="1">
    <source>
        <dbReference type="ARBA" id="ARBA00004651"/>
    </source>
</evidence>
<evidence type="ECO:0000256" key="6">
    <source>
        <dbReference type="ARBA" id="ARBA00022989"/>
    </source>
</evidence>
<evidence type="ECO:0000259" key="12">
    <source>
        <dbReference type="Pfam" id="PF04234"/>
    </source>
</evidence>
<evidence type="ECO:0000259" key="13">
    <source>
        <dbReference type="Pfam" id="PF05425"/>
    </source>
</evidence>
<keyword evidence="6 10" id="KW-1133">Transmembrane helix</keyword>
<keyword evidence="17" id="KW-1185">Reference proteome</keyword>
<dbReference type="GO" id="GO:0005507">
    <property type="term" value="F:copper ion binding"/>
    <property type="evidence" value="ECO:0007669"/>
    <property type="project" value="InterPro"/>
</dbReference>
<reference evidence="16 17" key="1">
    <citation type="submission" date="2019-10" db="EMBL/GenBank/DDBJ databases">
        <title>Streptomyces sp. nov., a novel actinobacterium isolated from alkaline environment.</title>
        <authorList>
            <person name="Golinska P."/>
        </authorList>
    </citation>
    <scope>NUCLEOTIDE SEQUENCE [LARGE SCALE GENOMIC DNA]</scope>
    <source>
        <strain evidence="16 17">OF1</strain>
    </source>
</reference>
<dbReference type="GO" id="GO:0046688">
    <property type="term" value="P:response to copper ion"/>
    <property type="evidence" value="ECO:0007669"/>
    <property type="project" value="InterPro"/>
</dbReference>
<feature type="transmembrane region" description="Helical" evidence="10">
    <location>
        <begin position="354"/>
        <end position="375"/>
    </location>
</feature>
<feature type="transmembrane region" description="Helical" evidence="10">
    <location>
        <begin position="485"/>
        <end position="504"/>
    </location>
</feature>
<dbReference type="Pfam" id="PF05425">
    <property type="entry name" value="CopD"/>
    <property type="match status" value="1"/>
</dbReference>
<dbReference type="GO" id="GO:0006825">
    <property type="term" value="P:copper ion transport"/>
    <property type="evidence" value="ECO:0007669"/>
    <property type="project" value="InterPro"/>
</dbReference>
<feature type="transmembrane region" description="Helical" evidence="10">
    <location>
        <begin position="162"/>
        <end position="182"/>
    </location>
</feature>
<feature type="signal peptide" evidence="11">
    <location>
        <begin position="1"/>
        <end position="28"/>
    </location>
</feature>
<dbReference type="SUPFAM" id="SSF81296">
    <property type="entry name" value="E set domains"/>
    <property type="match status" value="1"/>
</dbReference>
<dbReference type="InterPro" id="IPR008457">
    <property type="entry name" value="Cu-R_CopD_dom"/>
</dbReference>
<feature type="transmembrane region" description="Helical" evidence="10">
    <location>
        <begin position="243"/>
        <end position="262"/>
    </location>
</feature>
<comment type="caution">
    <text evidence="16">The sequence shown here is derived from an EMBL/GenBank/DDBJ whole genome shotgun (WGS) entry which is preliminary data.</text>
</comment>
<evidence type="ECO:0000313" key="14">
    <source>
        <dbReference type="EMBL" id="MBB1253401.1"/>
    </source>
</evidence>
<evidence type="ECO:0000256" key="10">
    <source>
        <dbReference type="SAM" id="Phobius"/>
    </source>
</evidence>
<evidence type="ECO:0000313" key="15">
    <source>
        <dbReference type="EMBL" id="MBB1260014.1"/>
    </source>
</evidence>
<dbReference type="Proteomes" id="UP000517765">
    <property type="component" value="Unassembled WGS sequence"/>
</dbReference>
<comment type="subcellular location">
    <subcellularLocation>
        <location evidence="1">Cell membrane</location>
        <topology evidence="1">Multi-pass membrane protein</topology>
    </subcellularLocation>
</comment>
<name>A0A5P0YRQ3_9ACTN</name>
<accession>A0A5P0YRQ3</accession>
<evidence type="ECO:0000256" key="2">
    <source>
        <dbReference type="ARBA" id="ARBA00022475"/>
    </source>
</evidence>
<feature type="domain" description="Copper resistance protein D" evidence="13">
    <location>
        <begin position="353"/>
        <end position="426"/>
    </location>
</feature>
<dbReference type="GO" id="GO:0005886">
    <property type="term" value="C:plasma membrane"/>
    <property type="evidence" value="ECO:0007669"/>
    <property type="project" value="UniProtKB-SubCell"/>
</dbReference>
<reference evidence="14" key="3">
    <citation type="journal article" name="Syst. Appl. Microbiol.">
        <title>Streptomyces alkaliterrae sp. nov., isolated from an alkaline soil, and emended descriptions of Streptomyces alkaliphilus, Streptomyces calidiresistens and Streptomyces durbertensis.</title>
        <authorList>
            <person name="Swiecimska M."/>
            <person name="Golinska P."/>
            <person name="Nouioui I."/>
            <person name="Wypij M."/>
            <person name="Rai M."/>
            <person name="Sangal V."/>
            <person name="Goodfellow M."/>
        </authorList>
    </citation>
    <scope>NUCLEOTIDE SEQUENCE</scope>
    <source>
        <strain evidence="14">OF3</strain>
        <strain evidence="15">OF8</strain>
    </source>
</reference>
<feature type="region of interest" description="Disordered" evidence="9">
    <location>
        <begin position="423"/>
        <end position="460"/>
    </location>
</feature>
<reference evidence="18 19" key="2">
    <citation type="submission" date="2020-05" db="EMBL/GenBank/DDBJ databases">
        <title>Classification of alakaliphilic streptomycetes isolated from an alkaline soil next to Lonar Crater, India and a proposal for the recognition of Streptomyces alkaliterrae sp. nov.</title>
        <authorList>
            <person name="Golinska P."/>
        </authorList>
    </citation>
    <scope>NUCLEOTIDE SEQUENCE [LARGE SCALE GENOMIC DNA]</scope>
    <source>
        <strain evidence="19">OF3</strain>
        <strain evidence="18">OF8</strain>
    </source>
</reference>
<dbReference type="OrthoDB" id="5242236at2"/>
<dbReference type="EMBL" id="JABJXA010000076">
    <property type="protein sequence ID" value="MBB1260014.1"/>
    <property type="molecule type" value="Genomic_DNA"/>
</dbReference>
<dbReference type="EMBL" id="VJYK02000073">
    <property type="protein sequence ID" value="MQS02122.1"/>
    <property type="molecule type" value="Genomic_DNA"/>
</dbReference>
<keyword evidence="8 10" id="KW-0472">Membrane</keyword>
<dbReference type="RefSeq" id="WP_143647585.1">
    <property type="nucleotide sequence ID" value="NZ_JABJWZ010000051.1"/>
</dbReference>
<evidence type="ECO:0000256" key="11">
    <source>
        <dbReference type="SAM" id="SignalP"/>
    </source>
</evidence>
<keyword evidence="7" id="KW-0186">Copper</keyword>
<evidence type="ECO:0000256" key="8">
    <source>
        <dbReference type="ARBA" id="ARBA00023136"/>
    </source>
</evidence>
<dbReference type="InterPro" id="IPR032694">
    <property type="entry name" value="CopC/D"/>
</dbReference>